<evidence type="ECO:0000313" key="2">
    <source>
        <dbReference type="Proteomes" id="UP000192872"/>
    </source>
</evidence>
<dbReference type="Proteomes" id="UP000192872">
    <property type="component" value="Unassembled WGS sequence"/>
</dbReference>
<dbReference type="InterPro" id="IPR031485">
    <property type="entry name" value="CBP_BcsS"/>
</dbReference>
<organism evidence="1 2">
    <name type="scientific">Candidatus Raskinella chloraquaticus</name>
    <dbReference type="NCBI Taxonomy" id="1951219"/>
    <lineage>
        <taxon>Bacteria</taxon>
        <taxon>Pseudomonadati</taxon>
        <taxon>Pseudomonadota</taxon>
        <taxon>Alphaproteobacteria</taxon>
        <taxon>Hyphomicrobiales</taxon>
        <taxon>Phreatobacteraceae</taxon>
        <taxon>Candidatus Raskinella</taxon>
    </lineage>
</organism>
<dbReference type="Pfam" id="PF17036">
    <property type="entry name" value="CBP_BcsS"/>
    <property type="match status" value="1"/>
</dbReference>
<comment type="caution">
    <text evidence="1">The sequence shown here is derived from an EMBL/GenBank/DDBJ whole genome shotgun (WGS) entry which is preliminary data.</text>
</comment>
<dbReference type="EMBL" id="LWDL01000017">
    <property type="protein sequence ID" value="OQW51802.1"/>
    <property type="molecule type" value="Genomic_DNA"/>
</dbReference>
<name>A0A1W9HWV5_9HYPH</name>
<dbReference type="AlphaFoldDB" id="A0A1W9HWV5"/>
<reference evidence="1 2" key="1">
    <citation type="journal article" date="2017" name="Water Res.">
        <title>Comammox in drinking water systems.</title>
        <authorList>
            <person name="Wang Y."/>
            <person name="Ma L."/>
            <person name="Mao Y."/>
            <person name="Jiang X."/>
            <person name="Xia Y."/>
            <person name="Yu K."/>
            <person name="Li B."/>
            <person name="Zhang T."/>
        </authorList>
    </citation>
    <scope>NUCLEOTIDE SEQUENCE [LARGE SCALE GENOMIC DNA]</scope>
    <source>
        <strain evidence="1">SG_bin8</strain>
    </source>
</reference>
<gene>
    <name evidence="1" type="ORF">A4S15_10000</name>
</gene>
<evidence type="ECO:0008006" key="3">
    <source>
        <dbReference type="Google" id="ProtNLM"/>
    </source>
</evidence>
<evidence type="ECO:0000313" key="1">
    <source>
        <dbReference type="EMBL" id="OQW51802.1"/>
    </source>
</evidence>
<accession>A0A1W9HWV5</accession>
<proteinExistence type="predicted"/>
<sequence length="241" mass="26935">MRAESSAWGINQRVAAIAALWLMWAGLAQARGDELTIPGRFKQEISTFLSPSESAYAEVAWSWTPDFNYEADGWRFRISSAAGLFRDRNLSVQPLLIPTYYYEAAAGYRQRFGDWTTTSWIGLLGVEEVGFSLFQRLGVRLTEQIVWSDSPDYYAALFLRYESVRNAFSAVANVGFLTPLGFKFGPELGFNVSDAGTGYRYGLAITGFEFFGAELGLSAGIGQRERGRPDAYVTAYVHRLF</sequence>
<protein>
    <recommendedName>
        <fullName evidence="3">Cellulose biosynthesis protein BcsS</fullName>
    </recommendedName>
</protein>
<dbReference type="RefSeq" id="WP_376802197.1">
    <property type="nucleotide sequence ID" value="NZ_DBNB01000034.1"/>
</dbReference>
<dbReference type="STRING" id="1827387.A4S15_10000"/>